<dbReference type="RefSeq" id="WP_089962365.1">
    <property type="nucleotide sequence ID" value="NZ_FNAV01000014.1"/>
</dbReference>
<dbReference type="GO" id="GO:0006631">
    <property type="term" value="P:fatty acid metabolic process"/>
    <property type="evidence" value="ECO:0007669"/>
    <property type="project" value="InterPro"/>
</dbReference>
<dbReference type="GO" id="GO:0050104">
    <property type="term" value="F:L-gulonate 3-dehydrogenase activity"/>
    <property type="evidence" value="ECO:0007669"/>
    <property type="project" value="TreeGrafter"/>
</dbReference>
<organism evidence="5 6">
    <name type="scientific">Salipiger thiooxidans</name>
    <dbReference type="NCBI Taxonomy" id="282683"/>
    <lineage>
        <taxon>Bacteria</taxon>
        <taxon>Pseudomonadati</taxon>
        <taxon>Pseudomonadota</taxon>
        <taxon>Alphaproteobacteria</taxon>
        <taxon>Rhodobacterales</taxon>
        <taxon>Roseobacteraceae</taxon>
        <taxon>Salipiger</taxon>
    </lineage>
</organism>
<dbReference type="PANTHER" id="PTHR48075:SF1">
    <property type="entry name" value="LAMBDA-CRYSTALLIN HOMOLOG"/>
    <property type="match status" value="1"/>
</dbReference>
<dbReference type="Gene3D" id="3.40.50.720">
    <property type="entry name" value="NAD(P)-binding Rossmann-like Domain"/>
    <property type="match status" value="1"/>
</dbReference>
<dbReference type="Gene3D" id="1.10.1040.10">
    <property type="entry name" value="N-(1-d-carboxylethyl)-l-norvaline Dehydrogenase, domain 2"/>
    <property type="match status" value="1"/>
</dbReference>
<dbReference type="Pfam" id="PF00725">
    <property type="entry name" value="3HCDH"/>
    <property type="match status" value="1"/>
</dbReference>
<dbReference type="InterPro" id="IPR013328">
    <property type="entry name" value="6PGD_dom2"/>
</dbReference>
<dbReference type="PANTHER" id="PTHR48075">
    <property type="entry name" value="3-HYDROXYACYL-COA DEHYDROGENASE FAMILY PROTEIN"/>
    <property type="match status" value="1"/>
</dbReference>
<comment type="similarity">
    <text evidence="1">Belongs to the 3-hydroxyacyl-CoA dehydrogenase family.</text>
</comment>
<dbReference type="EMBL" id="FNAV01000014">
    <property type="protein sequence ID" value="SDF18394.1"/>
    <property type="molecule type" value="Genomic_DNA"/>
</dbReference>
<dbReference type="NCBIfam" id="NF004783">
    <property type="entry name" value="PRK06129.1"/>
    <property type="match status" value="1"/>
</dbReference>
<evidence type="ECO:0000256" key="2">
    <source>
        <dbReference type="ARBA" id="ARBA00023002"/>
    </source>
</evidence>
<dbReference type="SUPFAM" id="SSF48179">
    <property type="entry name" value="6-phosphogluconate dehydrogenase C-terminal domain-like"/>
    <property type="match status" value="1"/>
</dbReference>
<dbReference type="Pfam" id="PF02737">
    <property type="entry name" value="3HCDH_N"/>
    <property type="match status" value="1"/>
</dbReference>
<feature type="domain" description="3-hydroxyacyl-CoA dehydrogenase C-terminal" evidence="3">
    <location>
        <begin position="187"/>
        <end position="250"/>
    </location>
</feature>
<dbReference type="PROSITE" id="PS00067">
    <property type="entry name" value="3HCDH"/>
    <property type="match status" value="1"/>
</dbReference>
<dbReference type="SUPFAM" id="SSF51735">
    <property type="entry name" value="NAD(P)-binding Rossmann-fold domains"/>
    <property type="match status" value="1"/>
</dbReference>
<evidence type="ECO:0000259" key="4">
    <source>
        <dbReference type="Pfam" id="PF02737"/>
    </source>
</evidence>
<keyword evidence="6" id="KW-1185">Reference proteome</keyword>
<dbReference type="OrthoDB" id="9803287at2"/>
<dbReference type="Proteomes" id="UP000198994">
    <property type="component" value="Unassembled WGS sequence"/>
</dbReference>
<dbReference type="STRING" id="282683.SAMN04488105_11424"/>
<dbReference type="InterPro" id="IPR006108">
    <property type="entry name" value="3HC_DH_C"/>
</dbReference>
<evidence type="ECO:0000313" key="5">
    <source>
        <dbReference type="EMBL" id="SDF18394.1"/>
    </source>
</evidence>
<name>A0A1G7J0S5_9RHOB</name>
<sequence>MTIRKAAILGSGVIGSSWAIVYARAGLDVAIYERSDDFRATAMERLRTTTEDSASLLADTDTVDAVLARISLHDSLEAAVAGADFVHECIEEKLDSKKAIFAALNDCAPERAILATTTSSFPVSHFAQDLPCRDRCIVAHPATPPHLLPVTELCPAPFTADWVMEETTAFMRACGQTPVHIRKEVEGFVLNRMQAALVVEMLTLLRDGLIDPRDIDAIISQGFGLRWAFLGPLEGVDLNAPGGIRQYLERYGFLFTDRARDYGLGDILPPETVDALEAYTRGRIPVEALPEKVAWRDQSILALRALKAERGSVDRA</sequence>
<reference evidence="6" key="1">
    <citation type="submission" date="2016-10" db="EMBL/GenBank/DDBJ databases">
        <authorList>
            <person name="Varghese N."/>
            <person name="Submissions S."/>
        </authorList>
    </citation>
    <scope>NUCLEOTIDE SEQUENCE [LARGE SCALE GENOMIC DNA]</scope>
    <source>
        <strain evidence="6">DSM 10146</strain>
    </source>
</reference>
<dbReference type="InterPro" id="IPR036291">
    <property type="entry name" value="NAD(P)-bd_dom_sf"/>
</dbReference>
<dbReference type="InterPro" id="IPR008927">
    <property type="entry name" value="6-PGluconate_DH-like_C_sf"/>
</dbReference>
<keyword evidence="2" id="KW-0560">Oxidoreductase</keyword>
<evidence type="ECO:0000259" key="3">
    <source>
        <dbReference type="Pfam" id="PF00725"/>
    </source>
</evidence>
<gene>
    <name evidence="5" type="ORF">SAMN04488105_11424</name>
</gene>
<dbReference type="GO" id="GO:0070403">
    <property type="term" value="F:NAD+ binding"/>
    <property type="evidence" value="ECO:0007669"/>
    <property type="project" value="InterPro"/>
</dbReference>
<dbReference type="AlphaFoldDB" id="A0A1G7J0S5"/>
<accession>A0A1G7J0S5</accession>
<proteinExistence type="inferred from homology"/>
<protein>
    <submittedName>
        <fullName evidence="5">3-hydroxyacyl-CoA dehydrogenase</fullName>
    </submittedName>
</protein>
<evidence type="ECO:0000313" key="6">
    <source>
        <dbReference type="Proteomes" id="UP000198994"/>
    </source>
</evidence>
<feature type="domain" description="3-hydroxyacyl-CoA dehydrogenase NAD binding" evidence="4">
    <location>
        <begin position="5"/>
        <end position="183"/>
    </location>
</feature>
<evidence type="ECO:0000256" key="1">
    <source>
        <dbReference type="ARBA" id="ARBA00009463"/>
    </source>
</evidence>
<dbReference type="InterPro" id="IPR006180">
    <property type="entry name" value="3-OHacyl-CoA_DH_CS"/>
</dbReference>
<dbReference type="InterPro" id="IPR006176">
    <property type="entry name" value="3-OHacyl-CoA_DH_NAD-bd"/>
</dbReference>